<name>A0A0E9RL23_ANGAN</name>
<reference evidence="1" key="1">
    <citation type="submission" date="2014-11" db="EMBL/GenBank/DDBJ databases">
        <authorList>
            <person name="Amaro Gonzalez C."/>
        </authorList>
    </citation>
    <scope>NUCLEOTIDE SEQUENCE</scope>
</reference>
<proteinExistence type="predicted"/>
<accession>A0A0E9RL23</accession>
<dbReference type="EMBL" id="GBXM01079529">
    <property type="protein sequence ID" value="JAH29048.1"/>
    <property type="molecule type" value="Transcribed_RNA"/>
</dbReference>
<dbReference type="AlphaFoldDB" id="A0A0E9RL23"/>
<protein>
    <submittedName>
        <fullName evidence="1">Uncharacterized protein</fullName>
    </submittedName>
</protein>
<reference evidence="1" key="2">
    <citation type="journal article" date="2015" name="Fish Shellfish Immunol.">
        <title>Early steps in the European eel (Anguilla anguilla)-Vibrio vulnificus interaction in the gills: Role of the RtxA13 toxin.</title>
        <authorList>
            <person name="Callol A."/>
            <person name="Pajuelo D."/>
            <person name="Ebbesson L."/>
            <person name="Teles M."/>
            <person name="MacKenzie S."/>
            <person name="Amaro C."/>
        </authorList>
    </citation>
    <scope>NUCLEOTIDE SEQUENCE</scope>
</reference>
<sequence length="76" mass="8144">MGEPHRGLTSQSYPCQATQSTLRGFVLHLVPVPPALHHPLSASPKVGQRGAGFLGSLQGFCPILKVHSLLLPHKKD</sequence>
<organism evidence="1">
    <name type="scientific">Anguilla anguilla</name>
    <name type="common">European freshwater eel</name>
    <name type="synonym">Muraena anguilla</name>
    <dbReference type="NCBI Taxonomy" id="7936"/>
    <lineage>
        <taxon>Eukaryota</taxon>
        <taxon>Metazoa</taxon>
        <taxon>Chordata</taxon>
        <taxon>Craniata</taxon>
        <taxon>Vertebrata</taxon>
        <taxon>Euteleostomi</taxon>
        <taxon>Actinopterygii</taxon>
        <taxon>Neopterygii</taxon>
        <taxon>Teleostei</taxon>
        <taxon>Anguilliformes</taxon>
        <taxon>Anguillidae</taxon>
        <taxon>Anguilla</taxon>
    </lineage>
</organism>
<evidence type="ECO:0000313" key="1">
    <source>
        <dbReference type="EMBL" id="JAH29048.1"/>
    </source>
</evidence>